<proteinExistence type="inferred from homology"/>
<dbReference type="InterPro" id="IPR020841">
    <property type="entry name" value="PKS_Beta-ketoAc_synthase_dom"/>
</dbReference>
<feature type="region of interest" description="Disordered" evidence="4">
    <location>
        <begin position="421"/>
        <end position="443"/>
    </location>
</feature>
<dbReference type="GO" id="GO:0004315">
    <property type="term" value="F:3-oxoacyl-[acyl-carrier-protein] synthase activity"/>
    <property type="evidence" value="ECO:0007669"/>
    <property type="project" value="TreeGrafter"/>
</dbReference>
<evidence type="ECO:0000259" key="5">
    <source>
        <dbReference type="PROSITE" id="PS52004"/>
    </source>
</evidence>
<dbReference type="NCBIfam" id="NF005589">
    <property type="entry name" value="PRK07314.1"/>
    <property type="match status" value="1"/>
</dbReference>
<sequence length="443" mass="45801">MTSRTVQGRTVVVTGLGATTPLGGDVASTWSAMLAGRSGTRELTHEWAEPLPSRVAAEVAVDPLTVLERVEARRMDRSTQLATVAALEAWSDAGFSVRDESLDPDRLAVSIATGIGGMQTLLQTWDTQKEKGHRRVSPFAIPMLMGNASAGSVGLRLGARAGVHTPVAACASSNESIAQGLDMIRYGRADIVLAGGTEAVVHPLPMACFGQMQALSRRNHDAEHASRPWDVDRDGFVLAEGAAMLVLETLEHAQARGAHIYGTLVGAGYSNDAHDMVQPDPAGTGQTNAVKRGLADADLAPRDVVHVNAHATSTPQGDLTEALSIRQALGDAVDGAVVTGTKSMTGHLLGGAGALESLATLLALHHRVVPATINIDTIEPDLGIDVATTNRELPAGDLAAVNNSFGFGGANVAVLLTNQNSSAPRGQNSSAPLEAAGQTGDAS</sequence>
<feature type="compositionally biased region" description="Polar residues" evidence="4">
    <location>
        <begin position="421"/>
        <end position="431"/>
    </location>
</feature>
<dbReference type="Proteomes" id="UP000198546">
    <property type="component" value="Chromosome i"/>
</dbReference>
<dbReference type="OrthoDB" id="9808669at2"/>
<dbReference type="PANTHER" id="PTHR11712">
    <property type="entry name" value="POLYKETIDE SYNTHASE-RELATED"/>
    <property type="match status" value="1"/>
</dbReference>
<evidence type="ECO:0000256" key="2">
    <source>
        <dbReference type="ARBA" id="ARBA00022679"/>
    </source>
</evidence>
<gene>
    <name evidence="6" type="ORF">SAMN04489747_3860</name>
</gene>
<protein>
    <submittedName>
        <fullName evidence="6">3-oxoacyl-[acyl-carrier-protein] synthase II</fullName>
    </submittedName>
</protein>
<dbReference type="PROSITE" id="PS52004">
    <property type="entry name" value="KS3_2"/>
    <property type="match status" value="1"/>
</dbReference>
<feature type="domain" description="Ketosynthase family 3 (KS3)" evidence="5">
    <location>
        <begin position="8"/>
        <end position="418"/>
    </location>
</feature>
<comment type="similarity">
    <text evidence="1 3">Belongs to the thiolase-like superfamily. Beta-ketoacyl-ACP synthases family.</text>
</comment>
<dbReference type="Pfam" id="PF00109">
    <property type="entry name" value="ketoacyl-synt"/>
    <property type="match status" value="1"/>
</dbReference>
<dbReference type="AlphaFoldDB" id="A0A1G7E8G8"/>
<keyword evidence="2 3" id="KW-0808">Transferase</keyword>
<dbReference type="Gene3D" id="3.40.47.10">
    <property type="match status" value="1"/>
</dbReference>
<reference evidence="6 7" key="1">
    <citation type="submission" date="2016-10" db="EMBL/GenBank/DDBJ databases">
        <authorList>
            <person name="de Groot N.N."/>
        </authorList>
    </citation>
    <scope>NUCLEOTIDE SEQUENCE [LARGE SCALE GENOMIC DNA]</scope>
    <source>
        <strain evidence="6 7">MON 2.2</strain>
    </source>
</reference>
<dbReference type="InterPro" id="IPR016039">
    <property type="entry name" value="Thiolase-like"/>
</dbReference>
<evidence type="ECO:0000256" key="3">
    <source>
        <dbReference type="RuleBase" id="RU003694"/>
    </source>
</evidence>
<dbReference type="Pfam" id="PF02801">
    <property type="entry name" value="Ketoacyl-synt_C"/>
    <property type="match status" value="1"/>
</dbReference>
<evidence type="ECO:0000313" key="7">
    <source>
        <dbReference type="Proteomes" id="UP000198546"/>
    </source>
</evidence>
<organism evidence="6 7">
    <name type="scientific">Auraticoccus monumenti</name>
    <dbReference type="NCBI Taxonomy" id="675864"/>
    <lineage>
        <taxon>Bacteria</taxon>
        <taxon>Bacillati</taxon>
        <taxon>Actinomycetota</taxon>
        <taxon>Actinomycetes</taxon>
        <taxon>Propionibacteriales</taxon>
        <taxon>Propionibacteriaceae</taxon>
        <taxon>Auraticoccus</taxon>
    </lineage>
</organism>
<keyword evidence="7" id="KW-1185">Reference proteome</keyword>
<dbReference type="RefSeq" id="WP_090595747.1">
    <property type="nucleotide sequence ID" value="NZ_LT629688.1"/>
</dbReference>
<dbReference type="PANTHER" id="PTHR11712:SF336">
    <property type="entry name" value="3-OXOACYL-[ACYL-CARRIER-PROTEIN] SYNTHASE, MITOCHONDRIAL"/>
    <property type="match status" value="1"/>
</dbReference>
<dbReference type="FunFam" id="3.40.47.10:FF:000018">
    <property type="entry name" value="3-oxoacyl-[acyl-carrier-protein] synthase 2"/>
    <property type="match status" value="1"/>
</dbReference>
<dbReference type="InterPro" id="IPR014030">
    <property type="entry name" value="Ketoacyl_synth_N"/>
</dbReference>
<evidence type="ECO:0000256" key="1">
    <source>
        <dbReference type="ARBA" id="ARBA00008467"/>
    </source>
</evidence>
<evidence type="ECO:0000313" key="6">
    <source>
        <dbReference type="EMBL" id="SDE59963.1"/>
    </source>
</evidence>
<dbReference type="EMBL" id="LT629688">
    <property type="protein sequence ID" value="SDE59963.1"/>
    <property type="molecule type" value="Genomic_DNA"/>
</dbReference>
<accession>A0A1G7E8G8</accession>
<dbReference type="SUPFAM" id="SSF53901">
    <property type="entry name" value="Thiolase-like"/>
    <property type="match status" value="2"/>
</dbReference>
<dbReference type="InterPro" id="IPR014031">
    <property type="entry name" value="Ketoacyl_synth_C"/>
</dbReference>
<dbReference type="STRING" id="675864.SAMN04489747_3860"/>
<dbReference type="GO" id="GO:0005829">
    <property type="term" value="C:cytosol"/>
    <property type="evidence" value="ECO:0007669"/>
    <property type="project" value="TreeGrafter"/>
</dbReference>
<name>A0A1G7E8G8_9ACTN</name>
<dbReference type="CDD" id="cd00834">
    <property type="entry name" value="KAS_I_II"/>
    <property type="match status" value="1"/>
</dbReference>
<evidence type="ECO:0000256" key="4">
    <source>
        <dbReference type="SAM" id="MobiDB-lite"/>
    </source>
</evidence>
<dbReference type="GO" id="GO:0006633">
    <property type="term" value="P:fatty acid biosynthetic process"/>
    <property type="evidence" value="ECO:0007669"/>
    <property type="project" value="TreeGrafter"/>
</dbReference>
<dbReference type="InterPro" id="IPR000794">
    <property type="entry name" value="Beta-ketoacyl_synthase"/>
</dbReference>
<dbReference type="SMART" id="SM00825">
    <property type="entry name" value="PKS_KS"/>
    <property type="match status" value="1"/>
</dbReference>